<dbReference type="GO" id="GO:0003729">
    <property type="term" value="F:mRNA binding"/>
    <property type="evidence" value="ECO:0007669"/>
    <property type="project" value="InterPro"/>
</dbReference>
<feature type="region of interest" description="Disordered" evidence="6">
    <location>
        <begin position="276"/>
        <end position="302"/>
    </location>
</feature>
<dbReference type="OrthoDB" id="410307at2759"/>
<dbReference type="InterPro" id="IPR016024">
    <property type="entry name" value="ARM-type_fold"/>
</dbReference>
<feature type="compositionally biased region" description="Low complexity" evidence="6">
    <location>
        <begin position="217"/>
        <end position="238"/>
    </location>
</feature>
<evidence type="ECO:0000259" key="8">
    <source>
        <dbReference type="PROSITE" id="PS51363"/>
    </source>
</evidence>
<dbReference type="InterPro" id="IPR015797">
    <property type="entry name" value="NUDIX_hydrolase-like_dom_sf"/>
</dbReference>
<dbReference type="FunFam" id="4.10.1000.10:FF:000003">
    <property type="entry name" value="Zinc finger CCCH domain-containing protein"/>
    <property type="match status" value="1"/>
</dbReference>
<feature type="compositionally biased region" description="Basic and acidic residues" evidence="6">
    <location>
        <begin position="334"/>
        <end position="353"/>
    </location>
</feature>
<gene>
    <name evidence="9" type="ORF">INT46_011570</name>
</gene>
<dbReference type="PANTHER" id="PTHR12547">
    <property type="entry name" value="CCCH ZINC FINGER/TIS11-RELATED"/>
    <property type="match status" value="1"/>
</dbReference>
<keyword evidence="10" id="KW-1185">Reference proteome</keyword>
<feature type="zinc finger region" description="C3H1-type" evidence="5">
    <location>
        <begin position="306"/>
        <end position="334"/>
    </location>
</feature>
<dbReference type="PANTHER" id="PTHR12547:SF18">
    <property type="entry name" value="PROTEIN TIS11"/>
    <property type="match status" value="1"/>
</dbReference>
<feature type="compositionally biased region" description="Low complexity" evidence="6">
    <location>
        <begin position="188"/>
        <end position="205"/>
    </location>
</feature>
<evidence type="ECO:0000256" key="6">
    <source>
        <dbReference type="SAM" id="MobiDB-lite"/>
    </source>
</evidence>
<dbReference type="PROSITE" id="PS50103">
    <property type="entry name" value="ZF_C3H1"/>
    <property type="match status" value="2"/>
</dbReference>
<evidence type="ECO:0000256" key="2">
    <source>
        <dbReference type="ARBA" id="ARBA00022737"/>
    </source>
</evidence>
<dbReference type="SUPFAM" id="SSF55811">
    <property type="entry name" value="Nudix"/>
    <property type="match status" value="1"/>
</dbReference>
<dbReference type="SUPFAM" id="SSF90229">
    <property type="entry name" value="CCCH zinc finger"/>
    <property type="match status" value="2"/>
</dbReference>
<evidence type="ECO:0000313" key="9">
    <source>
        <dbReference type="EMBL" id="KAG2204253.1"/>
    </source>
</evidence>
<evidence type="ECO:0000313" key="10">
    <source>
        <dbReference type="Proteomes" id="UP000650833"/>
    </source>
</evidence>
<dbReference type="Gene3D" id="1.25.40.180">
    <property type="match status" value="1"/>
</dbReference>
<evidence type="ECO:0000256" key="3">
    <source>
        <dbReference type="ARBA" id="ARBA00022771"/>
    </source>
</evidence>
<evidence type="ECO:0000259" key="7">
    <source>
        <dbReference type="PROSITE" id="PS50103"/>
    </source>
</evidence>
<organism evidence="9 10">
    <name type="scientific">Mucor plumbeus</name>
    <dbReference type="NCBI Taxonomy" id="97098"/>
    <lineage>
        <taxon>Eukaryota</taxon>
        <taxon>Fungi</taxon>
        <taxon>Fungi incertae sedis</taxon>
        <taxon>Mucoromycota</taxon>
        <taxon>Mucoromycotina</taxon>
        <taxon>Mucoromycetes</taxon>
        <taxon>Mucorales</taxon>
        <taxon>Mucorineae</taxon>
        <taxon>Mucoraceae</taxon>
        <taxon>Mucor</taxon>
    </lineage>
</organism>
<dbReference type="InterPro" id="IPR036855">
    <property type="entry name" value="Znf_CCCH_sf"/>
</dbReference>
<dbReference type="Pfam" id="PF00642">
    <property type="entry name" value="zf-CCCH"/>
    <property type="match status" value="2"/>
</dbReference>
<feature type="region of interest" description="Disordered" evidence="6">
    <location>
        <begin position="334"/>
        <end position="368"/>
    </location>
</feature>
<dbReference type="FunFam" id="4.10.1000.10:FF:000001">
    <property type="entry name" value="zinc finger CCCH domain-containing protein 15-like"/>
    <property type="match status" value="1"/>
</dbReference>
<dbReference type="SMART" id="SM00356">
    <property type="entry name" value="ZnF_C3H1"/>
    <property type="match status" value="2"/>
</dbReference>
<feature type="compositionally biased region" description="Basic and acidic residues" evidence="6">
    <location>
        <begin position="289"/>
        <end position="298"/>
    </location>
</feature>
<dbReference type="EMBL" id="JAEPRC010000202">
    <property type="protein sequence ID" value="KAG2204253.1"/>
    <property type="molecule type" value="Genomic_DNA"/>
</dbReference>
<keyword evidence="3 5" id="KW-0863">Zinc-finger</keyword>
<feature type="zinc finger region" description="C3H1-type" evidence="5">
    <location>
        <begin position="239"/>
        <end position="267"/>
    </location>
</feature>
<dbReference type="SUPFAM" id="SSF48371">
    <property type="entry name" value="ARM repeat"/>
    <property type="match status" value="1"/>
</dbReference>
<keyword evidence="4 5" id="KW-0862">Zinc</keyword>
<dbReference type="InterPro" id="IPR000571">
    <property type="entry name" value="Znf_CCCH"/>
</dbReference>
<evidence type="ECO:0000256" key="5">
    <source>
        <dbReference type="PROSITE-ProRule" id="PRU00723"/>
    </source>
</evidence>
<dbReference type="Pfam" id="PF02020">
    <property type="entry name" value="W2"/>
    <property type="match status" value="1"/>
</dbReference>
<dbReference type="PROSITE" id="PS51363">
    <property type="entry name" value="W2"/>
    <property type="match status" value="1"/>
</dbReference>
<keyword evidence="2" id="KW-0677">Repeat</keyword>
<keyword evidence="1 5" id="KW-0479">Metal-binding</keyword>
<dbReference type="Gene3D" id="4.10.1000.10">
    <property type="entry name" value="Zinc finger, CCCH-type"/>
    <property type="match status" value="2"/>
</dbReference>
<dbReference type="AlphaFoldDB" id="A0A8H7R6N5"/>
<comment type="caution">
    <text evidence="9">The sequence shown here is derived from an EMBL/GenBank/DDBJ whole genome shotgun (WGS) entry which is preliminary data.</text>
</comment>
<dbReference type="Gene3D" id="3.90.79.10">
    <property type="entry name" value="Nucleoside Triphosphate Pyrophosphohydrolase"/>
    <property type="match status" value="1"/>
</dbReference>
<reference evidence="9" key="1">
    <citation type="submission" date="2020-12" db="EMBL/GenBank/DDBJ databases">
        <title>Metabolic potential, ecology and presence of endohyphal bacteria is reflected in genomic diversity of Mucoromycotina.</title>
        <authorList>
            <person name="Muszewska A."/>
            <person name="Okrasinska A."/>
            <person name="Steczkiewicz K."/>
            <person name="Drgas O."/>
            <person name="Orlowska M."/>
            <person name="Perlinska-Lenart U."/>
            <person name="Aleksandrzak-Piekarczyk T."/>
            <person name="Szatraj K."/>
            <person name="Zielenkiewicz U."/>
            <person name="Pilsyk S."/>
            <person name="Malc E."/>
            <person name="Mieczkowski P."/>
            <person name="Kruszewska J.S."/>
            <person name="Biernat P."/>
            <person name="Pawlowska J."/>
        </authorList>
    </citation>
    <scope>NUCLEOTIDE SEQUENCE</scope>
    <source>
        <strain evidence="9">CBS 226.32</strain>
    </source>
</reference>
<feature type="domain" description="W2" evidence="8">
    <location>
        <begin position="558"/>
        <end position="715"/>
    </location>
</feature>
<protein>
    <submittedName>
        <fullName evidence="9">Uncharacterized protein</fullName>
    </submittedName>
</protein>
<feature type="domain" description="C3H1-type" evidence="7">
    <location>
        <begin position="306"/>
        <end position="334"/>
    </location>
</feature>
<accession>A0A8H7R6N5</accession>
<dbReference type="GO" id="GO:0010468">
    <property type="term" value="P:regulation of gene expression"/>
    <property type="evidence" value="ECO:0007669"/>
    <property type="project" value="UniProtKB-ARBA"/>
</dbReference>
<evidence type="ECO:0000256" key="1">
    <source>
        <dbReference type="ARBA" id="ARBA00022723"/>
    </source>
</evidence>
<proteinExistence type="predicted"/>
<sequence length="715" mass="82221">MDKPSQTKPYAGLVIYRIQRNVEFLLLNDSFANKKNWFCPKGQVIGNEDEIKCSLRETFEATGLRPKELHIEEGFAIELKYLSGTKPKKVKYHLAQLVDSHVRLLPNADGVHMQWFNQTICSEKVVFKTMQEVFKHAQNFIDLKRKKFVGRNNGSYNHGQQQQDKFEVKSLSISGEEGNKTLYRPRNQQLQQQPQQPHPMQLQQPIDSHKEHHHHQQQQQQQTQSPSQQQTQQQQSSPLYKTRLCERFETEGSCPYGPKCNFAHGIVELRGRIVTDSTNQQQQQQQQHQQDRNDDRINVDSNGNQLFKTKLCDKFMKDKFCQYGPKCHFAHGEEELKTRPKKEEAAPIAERRPTPPLPQQQQQQHRYQRISNNEQISNHIAVDTHHEDVSLADKRSNWRSTANDNNKHIEIPKKIEPAVESTTQKLSDLSMISAPTTAIDTKPNGLTLANNGKKENHVHASVVPAVSVEELRRPAFLEHQRSNKKAIAVAAVVPSAINGHGHGHGNGNGKEKKHAVTVENNEKSWMKIVKLSKEEQDEMENQSTKSSSVSTTTKLTQKEAIIIELKKFFSSNAPPTTTTKGKLTDDVKEVTKIEMRNDLSKKQLLYILLVSLLEEETDQSMLTILKSRDHLFKTLVKTNADQLLLLKAWDSFVTIRKPIMVNKTAIALSHWYDCEMIEEEAFLEWFKTLEKDSLIEKKSSKFIEWLNESDSEEEE</sequence>
<dbReference type="GO" id="GO:0008270">
    <property type="term" value="F:zinc ion binding"/>
    <property type="evidence" value="ECO:0007669"/>
    <property type="project" value="UniProtKB-KW"/>
</dbReference>
<evidence type="ECO:0000256" key="4">
    <source>
        <dbReference type="ARBA" id="ARBA00022833"/>
    </source>
</evidence>
<dbReference type="GO" id="GO:0051252">
    <property type="term" value="P:regulation of RNA metabolic process"/>
    <property type="evidence" value="ECO:0007669"/>
    <property type="project" value="UniProtKB-ARBA"/>
</dbReference>
<dbReference type="InterPro" id="IPR045877">
    <property type="entry name" value="ZFP36-like"/>
</dbReference>
<feature type="domain" description="C3H1-type" evidence="7">
    <location>
        <begin position="239"/>
        <end position="267"/>
    </location>
</feature>
<dbReference type="SMART" id="SM00515">
    <property type="entry name" value="eIF5C"/>
    <property type="match status" value="1"/>
</dbReference>
<dbReference type="Proteomes" id="UP000650833">
    <property type="component" value="Unassembled WGS sequence"/>
</dbReference>
<feature type="region of interest" description="Disordered" evidence="6">
    <location>
        <begin position="188"/>
        <end position="238"/>
    </location>
</feature>
<name>A0A8H7R6N5_9FUNG</name>
<dbReference type="InterPro" id="IPR003307">
    <property type="entry name" value="W2_domain"/>
</dbReference>